<dbReference type="SUPFAM" id="SSF52402">
    <property type="entry name" value="Adenine nucleotide alpha hydrolases-like"/>
    <property type="match status" value="1"/>
</dbReference>
<evidence type="ECO:0000259" key="1">
    <source>
        <dbReference type="Pfam" id="PF00582"/>
    </source>
</evidence>
<accession>A0ABX2FST5</accession>
<proteinExistence type="predicted"/>
<dbReference type="Gene3D" id="3.40.50.12370">
    <property type="match status" value="1"/>
</dbReference>
<dbReference type="Proteomes" id="UP000779507">
    <property type="component" value="Unassembled WGS sequence"/>
</dbReference>
<dbReference type="EMBL" id="JABSNP010000014">
    <property type="protein sequence ID" value="NRT20189.1"/>
    <property type="molecule type" value="Genomic_DNA"/>
</dbReference>
<evidence type="ECO:0000313" key="3">
    <source>
        <dbReference type="Proteomes" id="UP000779507"/>
    </source>
</evidence>
<sequence>MPLTLVVFAGFYPAARHAERYADTLAQALHGPLVLLHVNRAALYDPYKIVGERYRQDELATETDTTAALHRQAAALRTPATVLVTTDLLPEVARDVAARHHPALFVLSQPDPARPAASVVADCAELLRAGQHALLVVPAGAPADQPPRRVLIAADREPFALAPAAGALRDLLARPGTALVVAHVSDGVEDDTGCAAALRAVQASGLVDGLPIPELRGYARDDYEAGVLAAVQDTQADLVVVFARQRSYWGELFHRSVTARLLADCPVPVLVLPTAAEVRPAPGPPDHTATAAQYASGLLAGLAPAA</sequence>
<keyword evidence="3" id="KW-1185">Reference proteome</keyword>
<dbReference type="RefSeq" id="WP_173810969.1">
    <property type="nucleotide sequence ID" value="NZ_JABSNP010000014.1"/>
</dbReference>
<gene>
    <name evidence="2" type="ORF">HNP98_003028</name>
</gene>
<protein>
    <submittedName>
        <fullName evidence="2">Nucleotide-binding universal stress UspA family protein</fullName>
    </submittedName>
</protein>
<reference evidence="2 3" key="1">
    <citation type="submission" date="2020-05" db="EMBL/GenBank/DDBJ databases">
        <title>Genomic Encyclopedia of Type Strains, Phase IV (KMG-V): Genome sequencing to study the core and pangenomes of soil and plant-associated prokaryotes.</title>
        <authorList>
            <person name="Whitman W."/>
        </authorList>
    </citation>
    <scope>NUCLEOTIDE SEQUENCE [LARGE SCALE GENOMIC DNA]</scope>
    <source>
        <strain evidence="2 3">9A</strain>
    </source>
</reference>
<evidence type="ECO:0000313" key="2">
    <source>
        <dbReference type="EMBL" id="NRT20189.1"/>
    </source>
</evidence>
<dbReference type="CDD" id="cd00293">
    <property type="entry name" value="USP-like"/>
    <property type="match status" value="1"/>
</dbReference>
<comment type="caution">
    <text evidence="2">The sequence shown here is derived from an EMBL/GenBank/DDBJ whole genome shotgun (WGS) entry which is preliminary data.</text>
</comment>
<name>A0ABX2FST5_9BACT</name>
<dbReference type="Pfam" id="PF00582">
    <property type="entry name" value="Usp"/>
    <property type="match status" value="1"/>
</dbReference>
<feature type="domain" description="UspA" evidence="1">
    <location>
        <begin position="148"/>
        <end position="273"/>
    </location>
</feature>
<organism evidence="2 3">
    <name type="scientific">Hymenobacter caeli</name>
    <dbReference type="NCBI Taxonomy" id="2735894"/>
    <lineage>
        <taxon>Bacteria</taxon>
        <taxon>Pseudomonadati</taxon>
        <taxon>Bacteroidota</taxon>
        <taxon>Cytophagia</taxon>
        <taxon>Cytophagales</taxon>
        <taxon>Hymenobacteraceae</taxon>
        <taxon>Hymenobacter</taxon>
    </lineage>
</organism>
<dbReference type="InterPro" id="IPR006016">
    <property type="entry name" value="UspA"/>
</dbReference>